<name>A0ABN7RH79_OIKDI</name>
<keyword evidence="1" id="KW-1133">Transmembrane helix</keyword>
<feature type="transmembrane region" description="Helical" evidence="1">
    <location>
        <begin position="23"/>
        <end position="44"/>
    </location>
</feature>
<keyword evidence="1" id="KW-0812">Transmembrane</keyword>
<protein>
    <submittedName>
        <fullName evidence="2">Oidioi.mRNA.OKI2018_I69.PAR.g8691.t1.cds</fullName>
    </submittedName>
</protein>
<reference evidence="2 3" key="1">
    <citation type="submission" date="2021-04" db="EMBL/GenBank/DDBJ databases">
        <authorList>
            <person name="Bliznina A."/>
        </authorList>
    </citation>
    <scope>NUCLEOTIDE SEQUENCE [LARGE SCALE GENOMIC DNA]</scope>
</reference>
<evidence type="ECO:0000313" key="2">
    <source>
        <dbReference type="EMBL" id="CAG5077362.1"/>
    </source>
</evidence>
<proteinExistence type="predicted"/>
<dbReference type="EMBL" id="OU015568">
    <property type="protein sequence ID" value="CAG5077362.1"/>
    <property type="molecule type" value="Genomic_DNA"/>
</dbReference>
<sequence length="103" mass="11766">MVLIQSQREERDFLLRHKPPEKVYKVLALILCPVLGIVAAILYARAKSAYRKRDSRYAEREDCFVSVARCSICCGVILFVIPGMLCFAGLLVTGFFFPAIFFW</sequence>
<evidence type="ECO:0000256" key="1">
    <source>
        <dbReference type="SAM" id="Phobius"/>
    </source>
</evidence>
<evidence type="ECO:0000313" key="3">
    <source>
        <dbReference type="Proteomes" id="UP001158576"/>
    </source>
</evidence>
<feature type="transmembrane region" description="Helical" evidence="1">
    <location>
        <begin position="64"/>
        <end position="97"/>
    </location>
</feature>
<accession>A0ABN7RH79</accession>
<keyword evidence="1" id="KW-0472">Membrane</keyword>
<keyword evidence="3" id="KW-1185">Reference proteome</keyword>
<gene>
    <name evidence="2" type="ORF">OKIOD_LOCUS249</name>
</gene>
<organism evidence="2 3">
    <name type="scientific">Oikopleura dioica</name>
    <name type="common">Tunicate</name>
    <dbReference type="NCBI Taxonomy" id="34765"/>
    <lineage>
        <taxon>Eukaryota</taxon>
        <taxon>Metazoa</taxon>
        <taxon>Chordata</taxon>
        <taxon>Tunicata</taxon>
        <taxon>Appendicularia</taxon>
        <taxon>Copelata</taxon>
        <taxon>Oikopleuridae</taxon>
        <taxon>Oikopleura</taxon>
    </lineage>
</organism>
<dbReference type="Proteomes" id="UP001158576">
    <property type="component" value="Chromosome PAR"/>
</dbReference>